<protein>
    <submittedName>
        <fullName evidence="1">Acetamidase/formamidase family protein</fullName>
    </submittedName>
</protein>
<sequence length="349" mass="37410">MATHVLHPGPSQYSYWFGGVDPLLRVAAGDIVELSTEDCFGGRVTTPDDLPSKVVPFGELNPVTGPIEVIGAEAGDVLAVHFISILPARSHAVSSTFPHFGALTSTRETAMLHDALEERVWFYDIDLDAFTATFRANRSEYTVELPLDPMHGTVGVAPANGEVRLVVTPSTHGGNMDTPEIRAGATLYLPVNVPGGMLSIGDGHARQGEGELCGTGLESAMDTVIAIDLIKDVSLSWPRIENDEFIISTGSVRPLEDAYRISQRDLVGWTSDLTGMDVLDAYQLVSQMGLAPAANVCDPNYTMVAKLPKWTLKDAQAFGGAHSRLRAAADAYRLDGPPRIRATSVARQG</sequence>
<dbReference type="Pfam" id="PF03069">
    <property type="entry name" value="FmdA_AmdA"/>
    <property type="match status" value="2"/>
</dbReference>
<dbReference type="PANTHER" id="PTHR31891">
    <property type="entry name" value="FORMAMIDASE C869.04-RELATED"/>
    <property type="match status" value="1"/>
</dbReference>
<proteinExistence type="predicted"/>
<dbReference type="Proteomes" id="UP001499933">
    <property type="component" value="Unassembled WGS sequence"/>
</dbReference>
<dbReference type="RefSeq" id="WP_344097232.1">
    <property type="nucleotide sequence ID" value="NZ_BAAAOG010000011.1"/>
</dbReference>
<evidence type="ECO:0000313" key="2">
    <source>
        <dbReference type="Proteomes" id="UP001499933"/>
    </source>
</evidence>
<gene>
    <name evidence="1" type="ORF">GCM10009776_35490</name>
</gene>
<keyword evidence="2" id="KW-1185">Reference proteome</keyword>
<dbReference type="Gene3D" id="3.10.28.20">
    <property type="entry name" value="Acetamidase/Formamidase-like domains"/>
    <property type="match status" value="1"/>
</dbReference>
<dbReference type="InterPro" id="IPR004304">
    <property type="entry name" value="FmdA_AmdA"/>
</dbReference>
<dbReference type="Gene3D" id="2.60.120.580">
    <property type="entry name" value="Acetamidase/Formamidase-like domains"/>
    <property type="match status" value="2"/>
</dbReference>
<reference evidence="2" key="1">
    <citation type="journal article" date="2019" name="Int. J. Syst. Evol. Microbiol.">
        <title>The Global Catalogue of Microorganisms (GCM) 10K type strain sequencing project: providing services to taxonomists for standard genome sequencing and annotation.</title>
        <authorList>
            <consortium name="The Broad Institute Genomics Platform"/>
            <consortium name="The Broad Institute Genome Sequencing Center for Infectious Disease"/>
            <person name="Wu L."/>
            <person name="Ma J."/>
        </authorList>
    </citation>
    <scope>NUCLEOTIDE SEQUENCE [LARGE SCALE GENOMIC DNA]</scope>
    <source>
        <strain evidence="2">JCM 14901</strain>
    </source>
</reference>
<dbReference type="SUPFAM" id="SSF141130">
    <property type="entry name" value="Acetamidase/Formamidase-like"/>
    <property type="match status" value="1"/>
</dbReference>
<accession>A0ABP5CUX2</accession>
<dbReference type="EMBL" id="BAAAOG010000011">
    <property type="protein sequence ID" value="GAA1969313.1"/>
    <property type="molecule type" value="Genomic_DNA"/>
</dbReference>
<organism evidence="1 2">
    <name type="scientific">Microbacterium deminutum</name>
    <dbReference type="NCBI Taxonomy" id="344164"/>
    <lineage>
        <taxon>Bacteria</taxon>
        <taxon>Bacillati</taxon>
        <taxon>Actinomycetota</taxon>
        <taxon>Actinomycetes</taxon>
        <taxon>Micrococcales</taxon>
        <taxon>Microbacteriaceae</taxon>
        <taxon>Microbacterium</taxon>
    </lineage>
</organism>
<name>A0ABP5CUX2_9MICO</name>
<comment type="caution">
    <text evidence="1">The sequence shown here is derived from an EMBL/GenBank/DDBJ whole genome shotgun (WGS) entry which is preliminary data.</text>
</comment>
<evidence type="ECO:0000313" key="1">
    <source>
        <dbReference type="EMBL" id="GAA1969313.1"/>
    </source>
</evidence>
<dbReference type="PANTHER" id="PTHR31891:SF1">
    <property type="entry name" value="FORMAMIDASE C869.04-RELATED"/>
    <property type="match status" value="1"/>
</dbReference>